<sequence length="213" mass="22184">MSATGQRSRVVARTARPGDLPAVLALVRQHRVEAHAEGVLTGQTPGAAATAGFRRLLADPAYRVVLAVLPGANARDGSGSGAEVAVGLAVLGLDPLSVLLGVPQVTVDNLVVHPEHRRRGVGAALLAAAAEHAADVGAEHVVAAVGGHEAERQRFFARMGFAPLTTRRIVPRETLVRSLASWQRGGVPVPRRTAPRRRPVVRGPVPWGAVAEG</sequence>
<dbReference type="EMBL" id="FMZF01000005">
    <property type="protein sequence ID" value="SDD09911.1"/>
    <property type="molecule type" value="Genomic_DNA"/>
</dbReference>
<dbReference type="InterPro" id="IPR016181">
    <property type="entry name" value="Acyl_CoA_acyltransferase"/>
</dbReference>
<dbReference type="SUPFAM" id="SSF55729">
    <property type="entry name" value="Acyl-CoA N-acyltransferases (Nat)"/>
    <property type="match status" value="1"/>
</dbReference>
<dbReference type="Pfam" id="PF00583">
    <property type="entry name" value="Acetyltransf_1"/>
    <property type="match status" value="1"/>
</dbReference>
<dbReference type="GO" id="GO:0016747">
    <property type="term" value="F:acyltransferase activity, transferring groups other than amino-acyl groups"/>
    <property type="evidence" value="ECO:0007669"/>
    <property type="project" value="InterPro"/>
</dbReference>
<evidence type="ECO:0000256" key="1">
    <source>
        <dbReference type="ARBA" id="ARBA00022679"/>
    </source>
</evidence>
<dbReference type="Gene3D" id="3.40.630.30">
    <property type="match status" value="1"/>
</dbReference>
<dbReference type="STRING" id="1190417.SAMN05660690_3383"/>
<dbReference type="RefSeq" id="WP_175471786.1">
    <property type="nucleotide sequence ID" value="NZ_FMZF01000005.1"/>
</dbReference>
<protein>
    <submittedName>
        <fullName evidence="4">L-amino acid N-acyltransferase YncA</fullName>
    </submittedName>
</protein>
<keyword evidence="2 4" id="KW-0012">Acyltransferase</keyword>
<dbReference type="PANTHER" id="PTHR43877">
    <property type="entry name" value="AMINOALKYLPHOSPHONATE N-ACETYLTRANSFERASE-RELATED-RELATED"/>
    <property type="match status" value="1"/>
</dbReference>
<dbReference type="AlphaFoldDB" id="A0A1G6RZS7"/>
<evidence type="ECO:0000256" key="2">
    <source>
        <dbReference type="ARBA" id="ARBA00023315"/>
    </source>
</evidence>
<keyword evidence="5" id="KW-1185">Reference proteome</keyword>
<name>A0A1G6RZS7_9ACTN</name>
<gene>
    <name evidence="4" type="ORF">SAMN05660690_3383</name>
</gene>
<dbReference type="Proteomes" id="UP000199416">
    <property type="component" value="Unassembled WGS sequence"/>
</dbReference>
<evidence type="ECO:0000313" key="5">
    <source>
        <dbReference type="Proteomes" id="UP000199416"/>
    </source>
</evidence>
<dbReference type="InterPro" id="IPR050832">
    <property type="entry name" value="Bact_Acetyltransf"/>
</dbReference>
<proteinExistence type="predicted"/>
<dbReference type="InterPro" id="IPR000182">
    <property type="entry name" value="GNAT_dom"/>
</dbReference>
<reference evidence="5" key="1">
    <citation type="submission" date="2016-10" db="EMBL/GenBank/DDBJ databases">
        <authorList>
            <person name="Varghese N."/>
            <person name="Submissions S."/>
        </authorList>
    </citation>
    <scope>NUCLEOTIDE SEQUENCE [LARGE SCALE GENOMIC DNA]</scope>
    <source>
        <strain evidence="5">DSM 45421</strain>
    </source>
</reference>
<evidence type="ECO:0000313" key="4">
    <source>
        <dbReference type="EMBL" id="SDD09911.1"/>
    </source>
</evidence>
<feature type="domain" description="N-acetyltransferase" evidence="3">
    <location>
        <begin position="10"/>
        <end position="181"/>
    </location>
</feature>
<evidence type="ECO:0000259" key="3">
    <source>
        <dbReference type="PROSITE" id="PS51186"/>
    </source>
</evidence>
<accession>A0A1G6RZS7</accession>
<keyword evidence="1 4" id="KW-0808">Transferase</keyword>
<dbReference type="PROSITE" id="PS51186">
    <property type="entry name" value="GNAT"/>
    <property type="match status" value="1"/>
</dbReference>
<organism evidence="4 5">
    <name type="scientific">Geodermatophilus telluris</name>
    <dbReference type="NCBI Taxonomy" id="1190417"/>
    <lineage>
        <taxon>Bacteria</taxon>
        <taxon>Bacillati</taxon>
        <taxon>Actinomycetota</taxon>
        <taxon>Actinomycetes</taxon>
        <taxon>Geodermatophilales</taxon>
        <taxon>Geodermatophilaceae</taxon>
        <taxon>Geodermatophilus</taxon>
    </lineage>
</organism>